<reference evidence="3 4" key="2">
    <citation type="journal article" date="2010" name="Nature">
        <title>Comparative genomics reveals mobile pathogenicity chromosomes in Fusarium.</title>
        <authorList>
            <person name="Ma L.J."/>
            <person name="van der Does H.C."/>
            <person name="Borkovich K.A."/>
            <person name="Coleman J.J."/>
            <person name="Daboussi M.J."/>
            <person name="Di Pietro A."/>
            <person name="Dufresne M."/>
            <person name="Freitag M."/>
            <person name="Grabherr M."/>
            <person name="Henrissat B."/>
            <person name="Houterman P.M."/>
            <person name="Kang S."/>
            <person name="Shim W.B."/>
            <person name="Woloshuk C."/>
            <person name="Xie X."/>
            <person name="Xu J.R."/>
            <person name="Antoniw J."/>
            <person name="Baker S.E."/>
            <person name="Bluhm B.H."/>
            <person name="Breakspear A."/>
            <person name="Brown D.W."/>
            <person name="Butchko R.A."/>
            <person name="Chapman S."/>
            <person name="Coulson R."/>
            <person name="Coutinho P.M."/>
            <person name="Danchin E.G."/>
            <person name="Diener A."/>
            <person name="Gale L.R."/>
            <person name="Gardiner D.M."/>
            <person name="Goff S."/>
            <person name="Hammond-Kosack K.E."/>
            <person name="Hilburn K."/>
            <person name="Hua-Van A."/>
            <person name="Jonkers W."/>
            <person name="Kazan K."/>
            <person name="Kodira C.D."/>
            <person name="Koehrsen M."/>
            <person name="Kumar L."/>
            <person name="Lee Y.H."/>
            <person name="Li L."/>
            <person name="Manners J.M."/>
            <person name="Miranda-Saavedra D."/>
            <person name="Mukherjee M."/>
            <person name="Park G."/>
            <person name="Park J."/>
            <person name="Park S.Y."/>
            <person name="Proctor R.H."/>
            <person name="Regev A."/>
            <person name="Ruiz-Roldan M.C."/>
            <person name="Sain D."/>
            <person name="Sakthikumar S."/>
            <person name="Sykes S."/>
            <person name="Schwartz D.C."/>
            <person name="Turgeon B.G."/>
            <person name="Wapinski I."/>
            <person name="Yoder O."/>
            <person name="Young S."/>
            <person name="Zeng Q."/>
            <person name="Zhou S."/>
            <person name="Galagan J."/>
            <person name="Cuomo C.A."/>
            <person name="Kistler H.C."/>
            <person name="Rep M."/>
        </authorList>
    </citation>
    <scope>GENOME REANNOTATION</scope>
    <source>
        <strain evidence="4">ATCC MYA-4620 / CBS 123657 / FGSC 9075 / NRRL 31084 / PH-1</strain>
        <strain evidence="3">PH-1 / ATCC MYA-4620 / FGSC 9075 / NRRL 31084</strain>
    </source>
</reference>
<gene>
    <name evidence="2" type="ORF">FGRAMPH1_01T03771</name>
</gene>
<reference evidence="3" key="4">
    <citation type="submission" date="2017-01" db="UniProtKB">
        <authorList>
            <consortium name="EnsemblFungi"/>
        </authorList>
    </citation>
    <scope>IDENTIFICATION</scope>
    <source>
        <strain evidence="3">PH-1 / ATCC MYA-4620 / FGSC 9075 / NRRL 31084</strain>
    </source>
</reference>
<keyword evidence="4" id="KW-1185">Reference proteome</keyword>
<accession>A0A0E0RR16</accession>
<dbReference type="VEuPathDB" id="FungiDB:FGRAMPH1_01G03771"/>
<evidence type="ECO:0000313" key="3">
    <source>
        <dbReference type="EnsemblFungi" id="CEF73691"/>
    </source>
</evidence>
<dbReference type="InParanoid" id="A0A098D6Y7"/>
<proteinExistence type="predicted"/>
<dbReference type="EnsemblFungi" id="CEF73691">
    <property type="protein sequence ID" value="CEF73691"/>
    <property type="gene ID" value="FGRRES_20044"/>
</dbReference>
<dbReference type="Proteomes" id="UP000070720">
    <property type="component" value="Chromosome 1"/>
</dbReference>
<feature type="compositionally biased region" description="Polar residues" evidence="1">
    <location>
        <begin position="17"/>
        <end position="33"/>
    </location>
</feature>
<evidence type="ECO:0000313" key="2">
    <source>
        <dbReference type="EMBL" id="CEF73691.1"/>
    </source>
</evidence>
<protein>
    <submittedName>
        <fullName evidence="2">Chromosome 1, complete genome</fullName>
    </submittedName>
</protein>
<feature type="region of interest" description="Disordered" evidence="1">
    <location>
        <begin position="1"/>
        <end position="36"/>
    </location>
</feature>
<evidence type="ECO:0000313" key="4">
    <source>
        <dbReference type="Proteomes" id="UP000070720"/>
    </source>
</evidence>
<sequence length="70" mass="7702">MDTRKKLQKPPVGAQPGTISHKATSQDAQSAPGQSYHKHALSYERFMQGTSLGSRLIPAIKWSSRSGNRH</sequence>
<organism evidence="2 4">
    <name type="scientific">Gibberella zeae (strain ATCC MYA-4620 / CBS 123657 / FGSC 9075 / NRRL 31084 / PH-1)</name>
    <name type="common">Wheat head blight fungus</name>
    <name type="synonym">Fusarium graminearum</name>
    <dbReference type="NCBI Taxonomy" id="229533"/>
    <lineage>
        <taxon>Eukaryota</taxon>
        <taxon>Fungi</taxon>
        <taxon>Dikarya</taxon>
        <taxon>Ascomycota</taxon>
        <taxon>Pezizomycotina</taxon>
        <taxon>Sordariomycetes</taxon>
        <taxon>Hypocreomycetidae</taxon>
        <taxon>Hypocreales</taxon>
        <taxon>Nectriaceae</taxon>
        <taxon>Fusarium</taxon>
    </lineage>
</organism>
<dbReference type="AlphaFoldDB" id="A0A098D6Y7"/>
<reference evidence="3 4" key="1">
    <citation type="journal article" date="2007" name="Science">
        <title>The Fusarium graminearum genome reveals a link between localized polymorphism and pathogen specialization.</title>
        <authorList>
            <person name="Cuomo C.A."/>
            <person name="Gueldener U."/>
            <person name="Xu J.-R."/>
            <person name="Trail F."/>
            <person name="Turgeon B.G."/>
            <person name="Di Pietro A."/>
            <person name="Walton J.D."/>
            <person name="Ma L.-J."/>
            <person name="Baker S.E."/>
            <person name="Rep M."/>
            <person name="Adam G."/>
            <person name="Antoniw J."/>
            <person name="Baldwin T."/>
            <person name="Calvo S.E."/>
            <person name="Chang Y.-L."/>
            <person name="DeCaprio D."/>
            <person name="Gale L.R."/>
            <person name="Gnerre S."/>
            <person name="Goswami R.S."/>
            <person name="Hammond-Kosack K."/>
            <person name="Harris L.J."/>
            <person name="Hilburn K."/>
            <person name="Kennell J.C."/>
            <person name="Kroken S."/>
            <person name="Magnuson J.K."/>
            <person name="Mannhaupt G."/>
            <person name="Mauceli E.W."/>
            <person name="Mewes H.-W."/>
            <person name="Mitterbauer R."/>
            <person name="Muehlbauer G."/>
            <person name="Muensterkoetter M."/>
            <person name="Nelson D."/>
            <person name="O'Donnell K."/>
            <person name="Ouellet T."/>
            <person name="Qi W."/>
            <person name="Quesneville H."/>
            <person name="Roncero M.I.G."/>
            <person name="Seong K.-Y."/>
            <person name="Tetko I.V."/>
            <person name="Urban M."/>
            <person name="Waalwijk C."/>
            <person name="Ward T.J."/>
            <person name="Yao J."/>
            <person name="Birren B.W."/>
            <person name="Kistler H.C."/>
        </authorList>
    </citation>
    <scope>NUCLEOTIDE SEQUENCE [LARGE SCALE GENOMIC DNA]</scope>
    <source>
        <strain evidence="4">ATCC MYA-4620 / CBS 123657 / FGSC 9075 / NRRL 31084 / PH-1</strain>
        <strain evidence="3">PH-1 / ATCC MYA-4620 / FGSC 9075 / NRRL 31084</strain>
    </source>
</reference>
<reference evidence="2 4" key="3">
    <citation type="journal article" date="2015" name="BMC Genomics">
        <title>The completed genome sequence of the pathogenic ascomycete fungus Fusarium graminearum.</title>
        <authorList>
            <person name="King R."/>
            <person name="Urban M."/>
            <person name="Hammond-Kosack M.C."/>
            <person name="Hassani-Pak K."/>
            <person name="Hammond-Kosack K.E."/>
        </authorList>
    </citation>
    <scope>NUCLEOTIDE SEQUENCE [LARGE SCALE GENOMIC DNA]</scope>
    <source>
        <strain evidence="4">ATCC MYA-4620 / CBS 123657 / FGSC 9075 / NRRL 31084 / PH-1</strain>
        <strain evidence="2">PH-1</strain>
    </source>
</reference>
<name>A0A098D6Y7_GIBZE</name>
<evidence type="ECO:0000256" key="1">
    <source>
        <dbReference type="SAM" id="MobiDB-lite"/>
    </source>
</evidence>
<dbReference type="EMBL" id="HG970332">
    <property type="protein sequence ID" value="CEF73691.1"/>
    <property type="molecule type" value="Genomic_DNA"/>
</dbReference>
<accession>A0A098D6Y7</accession>